<dbReference type="OrthoDB" id="10573391at2759"/>
<dbReference type="WBParaSite" id="ECPE_0000201001-mRNA-1">
    <property type="protein sequence ID" value="ECPE_0000201001-mRNA-1"/>
    <property type="gene ID" value="ECPE_0000201001"/>
</dbReference>
<reference evidence="4" key="1">
    <citation type="submission" date="2016-06" db="UniProtKB">
        <authorList>
            <consortium name="WormBaseParasite"/>
        </authorList>
    </citation>
    <scope>IDENTIFICATION</scope>
</reference>
<feature type="region of interest" description="Disordered" evidence="1">
    <location>
        <begin position="95"/>
        <end position="149"/>
    </location>
</feature>
<evidence type="ECO:0000313" key="4">
    <source>
        <dbReference type="WBParaSite" id="ECPE_0000201001-mRNA-1"/>
    </source>
</evidence>
<evidence type="ECO:0000313" key="2">
    <source>
        <dbReference type="EMBL" id="VDP65142.1"/>
    </source>
</evidence>
<evidence type="ECO:0000256" key="1">
    <source>
        <dbReference type="SAM" id="MobiDB-lite"/>
    </source>
</evidence>
<proteinExistence type="predicted"/>
<evidence type="ECO:0000313" key="3">
    <source>
        <dbReference type="Proteomes" id="UP000272942"/>
    </source>
</evidence>
<feature type="compositionally biased region" description="Basic and acidic residues" evidence="1">
    <location>
        <begin position="120"/>
        <end position="142"/>
    </location>
</feature>
<sequence>MVRHLIQSQLRKICSNPNGQEDAAELVNRRLEEMYKLNAARLSEKERKTYERTLERKYRFQSDADRIGADRHLLKDSWKRWEMVIASNPFRTGYGAFQQTTEPKPHRSTSSAIRSRRTGKQIERSRSKNHGKSRDQRAHPQNRDVQLPLGPRIKTQVLLCARPRSSWICPLSMTYRDYRKQTPITEQRPKSVPTNLTLGVQQVGHGLWSISRSYRELTSQVSAFDPNDQLLSATRSSATQSARNTSLSRTSRSTIRSMITECDRGGGSTAYEAIRQWCMADMQTQTEQLQKKVELFCHNTERFVSNCLRALTNKNEQRENNLGIPSTFILFSW</sequence>
<reference evidence="2 3" key="2">
    <citation type="submission" date="2018-11" db="EMBL/GenBank/DDBJ databases">
        <authorList>
            <consortium name="Pathogen Informatics"/>
        </authorList>
    </citation>
    <scope>NUCLEOTIDE SEQUENCE [LARGE SCALE GENOMIC DNA]</scope>
    <source>
        <strain evidence="2 3">Egypt</strain>
    </source>
</reference>
<dbReference type="Proteomes" id="UP000272942">
    <property type="component" value="Unassembled WGS sequence"/>
</dbReference>
<accession>A0A183A4X5</accession>
<gene>
    <name evidence="2" type="ORF">ECPE_LOCUS2010</name>
</gene>
<dbReference type="AlphaFoldDB" id="A0A183A4X5"/>
<keyword evidence="3" id="KW-1185">Reference proteome</keyword>
<dbReference type="EMBL" id="UZAN01039376">
    <property type="protein sequence ID" value="VDP65142.1"/>
    <property type="molecule type" value="Genomic_DNA"/>
</dbReference>
<name>A0A183A4X5_9TREM</name>
<organism evidence="4">
    <name type="scientific">Echinostoma caproni</name>
    <dbReference type="NCBI Taxonomy" id="27848"/>
    <lineage>
        <taxon>Eukaryota</taxon>
        <taxon>Metazoa</taxon>
        <taxon>Spiralia</taxon>
        <taxon>Lophotrochozoa</taxon>
        <taxon>Platyhelminthes</taxon>
        <taxon>Trematoda</taxon>
        <taxon>Digenea</taxon>
        <taxon>Plagiorchiida</taxon>
        <taxon>Echinostomata</taxon>
        <taxon>Echinostomatoidea</taxon>
        <taxon>Echinostomatidae</taxon>
        <taxon>Echinostoma</taxon>
    </lineage>
</organism>
<protein>
    <submittedName>
        <fullName evidence="2 4">Uncharacterized protein</fullName>
    </submittedName>
</protein>